<dbReference type="RefSeq" id="WP_379862973.1">
    <property type="nucleotide sequence ID" value="NZ_JBHTBW010000004.1"/>
</dbReference>
<gene>
    <name evidence="10" type="ORF">ACFQNG_01235</name>
</gene>
<evidence type="ECO:0000259" key="9">
    <source>
        <dbReference type="PROSITE" id="PS51755"/>
    </source>
</evidence>
<keyword evidence="11" id="KW-1185">Reference proteome</keyword>
<dbReference type="PROSITE" id="PS51755">
    <property type="entry name" value="OMPR_PHOB"/>
    <property type="match status" value="1"/>
</dbReference>
<dbReference type="Pfam" id="PF00072">
    <property type="entry name" value="Response_reg"/>
    <property type="match status" value="1"/>
</dbReference>
<dbReference type="Gene3D" id="1.10.10.10">
    <property type="entry name" value="Winged helix-like DNA-binding domain superfamily/Winged helix DNA-binding domain"/>
    <property type="match status" value="1"/>
</dbReference>
<accession>A0ABW2RFL4</accession>
<dbReference type="InterPro" id="IPR036388">
    <property type="entry name" value="WH-like_DNA-bd_sf"/>
</dbReference>
<keyword evidence="2" id="KW-0902">Two-component regulatory system</keyword>
<feature type="modified residue" description="4-aspartylphosphate" evidence="6">
    <location>
        <position position="55"/>
    </location>
</feature>
<feature type="DNA-binding region" description="OmpR/PhoB-type" evidence="7">
    <location>
        <begin position="133"/>
        <end position="232"/>
    </location>
</feature>
<evidence type="ECO:0000256" key="5">
    <source>
        <dbReference type="ARBA" id="ARBA00023163"/>
    </source>
</evidence>
<dbReference type="Gene3D" id="6.10.250.690">
    <property type="match status" value="1"/>
</dbReference>
<evidence type="ECO:0000256" key="6">
    <source>
        <dbReference type="PROSITE-ProRule" id="PRU00169"/>
    </source>
</evidence>
<keyword evidence="4 7" id="KW-0238">DNA-binding</keyword>
<dbReference type="PANTHER" id="PTHR48111:SF26">
    <property type="entry name" value="STAGE 0 SPORULATION PROTEIN A HOMOLOG"/>
    <property type="match status" value="1"/>
</dbReference>
<evidence type="ECO:0000256" key="3">
    <source>
        <dbReference type="ARBA" id="ARBA00023015"/>
    </source>
</evidence>
<keyword evidence="3" id="KW-0805">Transcription regulation</keyword>
<dbReference type="Proteomes" id="UP001596500">
    <property type="component" value="Unassembled WGS sequence"/>
</dbReference>
<dbReference type="InterPro" id="IPR001867">
    <property type="entry name" value="OmpR/PhoB-type_DNA-bd"/>
</dbReference>
<dbReference type="SUPFAM" id="SSF52172">
    <property type="entry name" value="CheY-like"/>
    <property type="match status" value="1"/>
</dbReference>
<dbReference type="CDD" id="cd17574">
    <property type="entry name" value="REC_OmpR"/>
    <property type="match status" value="1"/>
</dbReference>
<dbReference type="PANTHER" id="PTHR48111">
    <property type="entry name" value="REGULATOR OF RPOS"/>
    <property type="match status" value="1"/>
</dbReference>
<evidence type="ECO:0000256" key="4">
    <source>
        <dbReference type="ARBA" id="ARBA00023125"/>
    </source>
</evidence>
<proteinExistence type="predicted"/>
<sequence>MNNVKKVLIIEDDTSIAQLQKDYLEVNGFQVDMEHSGYKGLQAALGNDYDLIVLDLMLPNIDGFEVCRRIRTEKEVCILLVTAKNEDIDKIKGFSVGADDYLTKPFSPSEFVARVKAHLARYERLLSKREEQQTEIHVRDLVINQSSHRVYVRGKEAFLTTKEFELLCFFANHPNQVFSKEDLFERLWGVEATADLSTVTVHVRKLREKIEANPSRPQVVETVWGAGYRFNM</sequence>
<dbReference type="PROSITE" id="PS50110">
    <property type="entry name" value="RESPONSE_REGULATORY"/>
    <property type="match status" value="1"/>
</dbReference>
<dbReference type="Pfam" id="PF00486">
    <property type="entry name" value="Trans_reg_C"/>
    <property type="match status" value="1"/>
</dbReference>
<dbReference type="SUPFAM" id="SSF46894">
    <property type="entry name" value="C-terminal effector domain of the bipartite response regulators"/>
    <property type="match status" value="1"/>
</dbReference>
<organism evidence="10 11">
    <name type="scientific">Laceyella putida</name>
    <dbReference type="NCBI Taxonomy" id="110101"/>
    <lineage>
        <taxon>Bacteria</taxon>
        <taxon>Bacillati</taxon>
        <taxon>Bacillota</taxon>
        <taxon>Bacilli</taxon>
        <taxon>Bacillales</taxon>
        <taxon>Thermoactinomycetaceae</taxon>
        <taxon>Laceyella</taxon>
    </lineage>
</organism>
<dbReference type="SMART" id="SM00862">
    <property type="entry name" value="Trans_reg_C"/>
    <property type="match status" value="1"/>
</dbReference>
<dbReference type="InterPro" id="IPR016032">
    <property type="entry name" value="Sig_transdc_resp-reg_C-effctor"/>
</dbReference>
<keyword evidence="5" id="KW-0804">Transcription</keyword>
<keyword evidence="1 6" id="KW-0597">Phosphoprotein</keyword>
<dbReference type="CDD" id="cd00383">
    <property type="entry name" value="trans_reg_C"/>
    <property type="match status" value="1"/>
</dbReference>
<feature type="domain" description="OmpR/PhoB-type" evidence="9">
    <location>
        <begin position="133"/>
        <end position="232"/>
    </location>
</feature>
<dbReference type="SMART" id="SM00448">
    <property type="entry name" value="REC"/>
    <property type="match status" value="1"/>
</dbReference>
<evidence type="ECO:0000259" key="8">
    <source>
        <dbReference type="PROSITE" id="PS50110"/>
    </source>
</evidence>
<comment type="caution">
    <text evidence="10">The sequence shown here is derived from an EMBL/GenBank/DDBJ whole genome shotgun (WGS) entry which is preliminary data.</text>
</comment>
<dbReference type="InterPro" id="IPR011006">
    <property type="entry name" value="CheY-like_superfamily"/>
</dbReference>
<dbReference type="EMBL" id="JBHTBW010000004">
    <property type="protein sequence ID" value="MFC7439790.1"/>
    <property type="molecule type" value="Genomic_DNA"/>
</dbReference>
<protein>
    <submittedName>
        <fullName evidence="10">Response regulator transcription factor</fullName>
    </submittedName>
</protein>
<evidence type="ECO:0000313" key="10">
    <source>
        <dbReference type="EMBL" id="MFC7439790.1"/>
    </source>
</evidence>
<reference evidence="11" key="1">
    <citation type="journal article" date="2019" name="Int. J. Syst. Evol. Microbiol.">
        <title>The Global Catalogue of Microorganisms (GCM) 10K type strain sequencing project: providing services to taxonomists for standard genome sequencing and annotation.</title>
        <authorList>
            <consortium name="The Broad Institute Genomics Platform"/>
            <consortium name="The Broad Institute Genome Sequencing Center for Infectious Disease"/>
            <person name="Wu L."/>
            <person name="Ma J."/>
        </authorList>
    </citation>
    <scope>NUCLEOTIDE SEQUENCE [LARGE SCALE GENOMIC DNA]</scope>
    <source>
        <strain evidence="11">CGMCC 1.12942</strain>
    </source>
</reference>
<name>A0ABW2RFL4_9BACL</name>
<dbReference type="InterPro" id="IPR039420">
    <property type="entry name" value="WalR-like"/>
</dbReference>
<evidence type="ECO:0000256" key="1">
    <source>
        <dbReference type="ARBA" id="ARBA00022553"/>
    </source>
</evidence>
<dbReference type="Gene3D" id="3.40.50.2300">
    <property type="match status" value="1"/>
</dbReference>
<evidence type="ECO:0000256" key="7">
    <source>
        <dbReference type="PROSITE-ProRule" id="PRU01091"/>
    </source>
</evidence>
<feature type="domain" description="Response regulatory" evidence="8">
    <location>
        <begin position="6"/>
        <end position="119"/>
    </location>
</feature>
<evidence type="ECO:0000256" key="2">
    <source>
        <dbReference type="ARBA" id="ARBA00023012"/>
    </source>
</evidence>
<evidence type="ECO:0000313" key="11">
    <source>
        <dbReference type="Proteomes" id="UP001596500"/>
    </source>
</evidence>
<dbReference type="InterPro" id="IPR001789">
    <property type="entry name" value="Sig_transdc_resp-reg_receiver"/>
</dbReference>